<evidence type="ECO:0000313" key="7">
    <source>
        <dbReference type="EMBL" id="UWP86869.1"/>
    </source>
</evidence>
<sequence length="346" mass="35478">MSATTVTARARQRSVKDVARSVFKRQETGLLGVIIVLGLLVSLANENFLRKDNLYNVLQTVVVVGVIAVGQTFVLIAKEIDLSVGSVLALSAVTAGSVYGSGANPWVAMIVGIGVGALCGLAVGTVVVLGRVSSFIVTLGMLSIARGLTQLITGGLPQTMPSELSFIGQGRILGGIPVSVIIFVALVIIGQLLLTRTIFGLRVTAIGDNDAAARTGGIPVGRTRILTFVLIGTLAGLAGIVFSTQVGVAEAQAGTGYELDVIAAAVIGGASLSGGRGSIVGAFLGACLLGVLRNAFILLALSPFLQQLSIGLVIVLAALFDQGRQGNLRHLSLKALRQRFLARTGA</sequence>
<dbReference type="Proteomes" id="UP001059617">
    <property type="component" value="Chromosome"/>
</dbReference>
<organism evidence="7 8">
    <name type="scientific">Dactylosporangium fulvum</name>
    <dbReference type="NCBI Taxonomy" id="53359"/>
    <lineage>
        <taxon>Bacteria</taxon>
        <taxon>Bacillati</taxon>
        <taxon>Actinomycetota</taxon>
        <taxon>Actinomycetes</taxon>
        <taxon>Micromonosporales</taxon>
        <taxon>Micromonosporaceae</taxon>
        <taxon>Dactylosporangium</taxon>
    </lineage>
</organism>
<evidence type="ECO:0000313" key="8">
    <source>
        <dbReference type="Proteomes" id="UP001059617"/>
    </source>
</evidence>
<feature type="transmembrane region" description="Helical" evidence="6">
    <location>
        <begin position="82"/>
        <end position="100"/>
    </location>
</feature>
<keyword evidence="4 6" id="KW-1133">Transmembrane helix</keyword>
<feature type="transmembrane region" description="Helical" evidence="6">
    <location>
        <begin position="172"/>
        <end position="194"/>
    </location>
</feature>
<feature type="transmembrane region" description="Helical" evidence="6">
    <location>
        <begin position="296"/>
        <end position="320"/>
    </location>
</feature>
<evidence type="ECO:0000256" key="1">
    <source>
        <dbReference type="ARBA" id="ARBA00004651"/>
    </source>
</evidence>
<gene>
    <name evidence="7" type="ORF">Dfulv_22550</name>
</gene>
<keyword evidence="2" id="KW-1003">Cell membrane</keyword>
<feature type="transmembrane region" description="Helical" evidence="6">
    <location>
        <begin position="135"/>
        <end position="152"/>
    </location>
</feature>
<keyword evidence="5 6" id="KW-0472">Membrane</keyword>
<feature type="transmembrane region" description="Helical" evidence="6">
    <location>
        <begin position="225"/>
        <end position="242"/>
    </location>
</feature>
<evidence type="ECO:0000256" key="2">
    <source>
        <dbReference type="ARBA" id="ARBA00022475"/>
    </source>
</evidence>
<protein>
    <submittedName>
        <fullName evidence="7">ABC transporter permease</fullName>
    </submittedName>
</protein>
<dbReference type="PANTHER" id="PTHR32196:SF72">
    <property type="entry name" value="RIBOSE IMPORT PERMEASE PROTEIN RBSC"/>
    <property type="match status" value="1"/>
</dbReference>
<dbReference type="RefSeq" id="WP_259866474.1">
    <property type="nucleotide sequence ID" value="NZ_BAAAST010000004.1"/>
</dbReference>
<accession>A0ABY5WCC8</accession>
<evidence type="ECO:0000256" key="6">
    <source>
        <dbReference type="SAM" id="Phobius"/>
    </source>
</evidence>
<dbReference type="Pfam" id="PF02653">
    <property type="entry name" value="BPD_transp_2"/>
    <property type="match status" value="1"/>
</dbReference>
<dbReference type="EMBL" id="CP073720">
    <property type="protein sequence ID" value="UWP86869.1"/>
    <property type="molecule type" value="Genomic_DNA"/>
</dbReference>
<keyword evidence="8" id="KW-1185">Reference proteome</keyword>
<proteinExistence type="predicted"/>
<dbReference type="InterPro" id="IPR001851">
    <property type="entry name" value="ABC_transp_permease"/>
</dbReference>
<evidence type="ECO:0000256" key="3">
    <source>
        <dbReference type="ARBA" id="ARBA00022692"/>
    </source>
</evidence>
<feature type="transmembrane region" description="Helical" evidence="6">
    <location>
        <begin position="28"/>
        <end position="45"/>
    </location>
</feature>
<dbReference type="CDD" id="cd06579">
    <property type="entry name" value="TM_PBP1_transp_AraH_like"/>
    <property type="match status" value="1"/>
</dbReference>
<reference evidence="7" key="1">
    <citation type="submission" date="2021-04" db="EMBL/GenBank/DDBJ databases">
        <authorList>
            <person name="Hartkoorn R.C."/>
            <person name="Beaudoing E."/>
            <person name="Hot D."/>
        </authorList>
    </citation>
    <scope>NUCLEOTIDE SEQUENCE</scope>
    <source>
        <strain evidence="7">NRRL B-16292</strain>
    </source>
</reference>
<comment type="subcellular location">
    <subcellularLocation>
        <location evidence="1">Cell membrane</location>
        <topology evidence="1">Multi-pass membrane protein</topology>
    </subcellularLocation>
</comment>
<evidence type="ECO:0000256" key="5">
    <source>
        <dbReference type="ARBA" id="ARBA00023136"/>
    </source>
</evidence>
<name>A0ABY5WCC8_9ACTN</name>
<feature type="transmembrane region" description="Helical" evidence="6">
    <location>
        <begin position="106"/>
        <end position="128"/>
    </location>
</feature>
<keyword evidence="3 6" id="KW-0812">Transmembrane</keyword>
<feature type="transmembrane region" description="Helical" evidence="6">
    <location>
        <begin position="57"/>
        <end position="75"/>
    </location>
</feature>
<reference evidence="7" key="2">
    <citation type="submission" date="2022-09" db="EMBL/GenBank/DDBJ databases">
        <title>Biosynthetic gene clusters of Dactylosporangioum fulvum.</title>
        <authorList>
            <person name="Caradec T."/>
        </authorList>
    </citation>
    <scope>NUCLEOTIDE SEQUENCE</scope>
    <source>
        <strain evidence="7">NRRL B-16292</strain>
    </source>
</reference>
<dbReference type="PANTHER" id="PTHR32196">
    <property type="entry name" value="ABC TRANSPORTER PERMEASE PROTEIN YPHD-RELATED-RELATED"/>
    <property type="match status" value="1"/>
</dbReference>
<evidence type="ECO:0000256" key="4">
    <source>
        <dbReference type="ARBA" id="ARBA00022989"/>
    </source>
</evidence>
<feature type="transmembrane region" description="Helical" evidence="6">
    <location>
        <begin position="262"/>
        <end position="289"/>
    </location>
</feature>